<reference evidence="6 7" key="1">
    <citation type="submission" date="2025-04" db="UniProtKB">
        <authorList>
            <consortium name="RefSeq"/>
        </authorList>
    </citation>
    <scope>IDENTIFICATION</scope>
    <source>
        <tissue evidence="6 7">Gonads</tissue>
    </source>
</reference>
<dbReference type="GO" id="GO:0045217">
    <property type="term" value="P:cell-cell junction maintenance"/>
    <property type="evidence" value="ECO:0007669"/>
    <property type="project" value="TreeGrafter"/>
</dbReference>
<keyword evidence="3" id="KW-0325">Glycoprotein</keyword>
<dbReference type="KEGG" id="lak:106180976"/>
<dbReference type="RefSeq" id="XP_013420631.1">
    <property type="nucleotide sequence ID" value="XM_013565177.1"/>
</dbReference>
<dbReference type="RefSeq" id="XP_023933100.1">
    <property type="nucleotide sequence ID" value="XM_024077332.1"/>
</dbReference>
<keyword evidence="2" id="KW-0677">Repeat</keyword>
<dbReference type="InterPro" id="IPR053243">
    <property type="entry name" value="SJ_maturation_regulator"/>
</dbReference>
<dbReference type="RefSeq" id="XP_013420638.1">
    <property type="nucleotide sequence ID" value="XM_013565184.1"/>
</dbReference>
<feature type="domain" description="Right handed beta helix" evidence="4">
    <location>
        <begin position="11"/>
        <end position="191"/>
    </location>
</feature>
<evidence type="ECO:0000313" key="8">
    <source>
        <dbReference type="RefSeq" id="XP_013420634.1"/>
    </source>
</evidence>
<evidence type="ECO:0000313" key="10">
    <source>
        <dbReference type="RefSeq" id="XP_013420636.1"/>
    </source>
</evidence>
<keyword evidence="5" id="KW-1185">Reference proteome</keyword>
<evidence type="ECO:0000256" key="3">
    <source>
        <dbReference type="ARBA" id="ARBA00023180"/>
    </source>
</evidence>
<dbReference type="RefSeq" id="XP_013420639.1">
    <property type="nucleotide sequence ID" value="XM_013565185.1"/>
</dbReference>
<dbReference type="AlphaFoldDB" id="A0A1S3KEG6"/>
<evidence type="ECO:0000313" key="7">
    <source>
        <dbReference type="RefSeq" id="XP_013420632.1"/>
    </source>
</evidence>
<dbReference type="RefSeq" id="XP_013420634.1">
    <property type="nucleotide sequence ID" value="XM_013565180.1"/>
</dbReference>
<dbReference type="PANTHER" id="PTHR47653:SF1">
    <property type="entry name" value="DELETED IN MALIGNANT BRAIN TUMORS 1 PROTEIN"/>
    <property type="match status" value="1"/>
</dbReference>
<dbReference type="PANTHER" id="PTHR47653">
    <property type="entry name" value="PROTEIN BARK BEETLE"/>
    <property type="match status" value="1"/>
</dbReference>
<evidence type="ECO:0000313" key="14">
    <source>
        <dbReference type="RefSeq" id="XP_023933100.1"/>
    </source>
</evidence>
<evidence type="ECO:0000256" key="1">
    <source>
        <dbReference type="ARBA" id="ARBA00022729"/>
    </source>
</evidence>
<dbReference type="Pfam" id="PF13229">
    <property type="entry name" value="Beta_helix"/>
    <property type="match status" value="1"/>
</dbReference>
<dbReference type="RefSeq" id="XP_013420632.1">
    <property type="nucleotide sequence ID" value="XM_013565178.1"/>
</dbReference>
<dbReference type="SMART" id="SM00710">
    <property type="entry name" value="PbH1"/>
    <property type="match status" value="3"/>
</dbReference>
<evidence type="ECO:0000259" key="4">
    <source>
        <dbReference type="Pfam" id="PF13229"/>
    </source>
</evidence>
<evidence type="ECO:0000313" key="5">
    <source>
        <dbReference type="Proteomes" id="UP000085678"/>
    </source>
</evidence>
<organism evidence="5 10">
    <name type="scientific">Lingula anatina</name>
    <name type="common">Brachiopod</name>
    <name type="synonym">Lingula unguis</name>
    <dbReference type="NCBI Taxonomy" id="7574"/>
    <lineage>
        <taxon>Eukaryota</taxon>
        <taxon>Metazoa</taxon>
        <taxon>Spiralia</taxon>
        <taxon>Lophotrochozoa</taxon>
        <taxon>Brachiopoda</taxon>
        <taxon>Linguliformea</taxon>
        <taxon>Lingulata</taxon>
        <taxon>Lingulida</taxon>
        <taxon>Linguloidea</taxon>
        <taxon>Lingulidae</taxon>
        <taxon>Lingula</taxon>
    </lineage>
</organism>
<dbReference type="InterPro" id="IPR039448">
    <property type="entry name" value="Beta_helix"/>
</dbReference>
<dbReference type="Gene3D" id="2.160.20.10">
    <property type="entry name" value="Single-stranded right-handed beta-helix, Pectin lyase-like"/>
    <property type="match status" value="1"/>
</dbReference>
<evidence type="ECO:0000313" key="12">
    <source>
        <dbReference type="RefSeq" id="XP_013420638.1"/>
    </source>
</evidence>
<name>A0A1S3KEG6_LINAN</name>
<evidence type="ECO:0000256" key="2">
    <source>
        <dbReference type="ARBA" id="ARBA00022737"/>
    </source>
</evidence>
<dbReference type="InterPro" id="IPR012334">
    <property type="entry name" value="Pectin_lyas_fold"/>
</dbReference>
<sequence length="442" mass="49047">MNHVHFEHIQRNVTVKNNEFINSSNYALSVGTRPVWTSSNKICFIFQNNTLMDDLFGISVPHARQCALTDIVVSGNVFHNQSGTALMLGSGYGCGTNKLSSVQVNENSVSKTKETAAFVIETDNRGTQILNNMLSDNDVSKCVLCVFASSLFVTGNKFRNNNVRTENKRHRVGAVMVLINAPSSFTFTDNVFENLLVEYPLATWHENSVLKTLDVSRNYWGTPNPQGVYSGIIDNTKRYTLRTEFLFTPFYITSDLSSLSPATIEVDPAPTPYTLGGRINTDLTLKDTGRPYTLTHDLNVTANATLTIEPGVVLAFEDSVGMYIEGRLNVSGTESKKCIFTAKGKVATTKNVTSKTYFGKFSLLRGPWQSYDTASFYGQLYGEENGDILPVCYDSSLREPMLTTWLDGECRRLGYVSLFCMSSISDTAKLGLKLNCAVKVYW</sequence>
<evidence type="ECO:0000313" key="9">
    <source>
        <dbReference type="RefSeq" id="XP_013420635.1"/>
    </source>
</evidence>
<dbReference type="GO" id="GO:0016020">
    <property type="term" value="C:membrane"/>
    <property type="evidence" value="ECO:0007669"/>
    <property type="project" value="TreeGrafter"/>
</dbReference>
<proteinExistence type="predicted"/>
<evidence type="ECO:0000313" key="11">
    <source>
        <dbReference type="RefSeq" id="XP_013420637.1"/>
    </source>
</evidence>
<accession>A0A1S3KEG6</accession>
<dbReference type="RefSeq" id="XP_013420636.1">
    <property type="nucleotide sequence ID" value="XM_013565182.1"/>
</dbReference>
<evidence type="ECO:0000313" key="6">
    <source>
        <dbReference type="RefSeq" id="XP_013420631.1"/>
    </source>
</evidence>
<dbReference type="STRING" id="7574.A0A1S3KEG6"/>
<dbReference type="OrthoDB" id="6159603at2759"/>
<dbReference type="SUPFAM" id="SSF51126">
    <property type="entry name" value="Pectin lyase-like"/>
    <property type="match status" value="1"/>
</dbReference>
<dbReference type="RefSeq" id="XP_013420637.1">
    <property type="nucleotide sequence ID" value="XM_013565183.1"/>
</dbReference>
<dbReference type="InterPro" id="IPR006626">
    <property type="entry name" value="PbH1"/>
</dbReference>
<dbReference type="GeneID" id="106180976"/>
<keyword evidence="1" id="KW-0732">Signal</keyword>
<gene>
    <name evidence="6 7 8 9 10 11 12 13 14" type="primary">LOC106180976</name>
</gene>
<dbReference type="RefSeq" id="XP_013420635.1">
    <property type="nucleotide sequence ID" value="XM_013565181.1"/>
</dbReference>
<evidence type="ECO:0000313" key="13">
    <source>
        <dbReference type="RefSeq" id="XP_013420639.1"/>
    </source>
</evidence>
<protein>
    <submittedName>
        <fullName evidence="6 7">Uncharacterized protein LOC106180976</fullName>
    </submittedName>
</protein>
<dbReference type="Proteomes" id="UP000085678">
    <property type="component" value="Unplaced"/>
</dbReference>
<dbReference type="InterPro" id="IPR011050">
    <property type="entry name" value="Pectin_lyase_fold/virulence"/>
</dbReference>